<dbReference type="InterPro" id="IPR011042">
    <property type="entry name" value="6-blade_b-propeller_TolB-like"/>
</dbReference>
<keyword evidence="4" id="KW-0732">Signal</keyword>
<proteinExistence type="predicted"/>
<dbReference type="PRINTS" id="PR01790">
    <property type="entry name" value="SMP30FAMILY"/>
</dbReference>
<dbReference type="InterPro" id="IPR005511">
    <property type="entry name" value="SMP-30"/>
</dbReference>
<dbReference type="Gene3D" id="3.40.50.1820">
    <property type="entry name" value="alpha/beta hydrolase"/>
    <property type="match status" value="2"/>
</dbReference>
<keyword evidence="3" id="KW-0862">Zinc</keyword>
<dbReference type="InterPro" id="IPR029058">
    <property type="entry name" value="AB_hydrolase_fold"/>
</dbReference>
<protein>
    <submittedName>
        <fullName evidence="6">Alpha/beta-hydrolase-type carbohydrate esterase (Acetyl xylan esterase)</fullName>
    </submittedName>
</protein>
<feature type="domain" description="SMP-30/Gluconolactonase/LRE-like region" evidence="5">
    <location>
        <begin position="710"/>
        <end position="975"/>
    </location>
</feature>
<comment type="cofactor">
    <cofactor evidence="3">
        <name>Zn(2+)</name>
        <dbReference type="ChEBI" id="CHEBI:29105"/>
    </cofactor>
    <text evidence="3">Binds 1 divalent metal cation per subunit.</text>
</comment>
<dbReference type="SUPFAM" id="SSF53474">
    <property type="entry name" value="alpha/beta-Hydrolases"/>
    <property type="match status" value="2"/>
</dbReference>
<dbReference type="GO" id="GO:0016787">
    <property type="term" value="F:hydrolase activity"/>
    <property type="evidence" value="ECO:0007669"/>
    <property type="project" value="UniProtKB-KW"/>
</dbReference>
<dbReference type="Gene3D" id="2.120.10.30">
    <property type="entry name" value="TolB, C-terminal domain"/>
    <property type="match status" value="1"/>
</dbReference>
<evidence type="ECO:0000256" key="1">
    <source>
        <dbReference type="ARBA" id="ARBA00022801"/>
    </source>
</evidence>
<feature type="binding site" evidence="3">
    <location>
        <position position="793"/>
    </location>
    <ligand>
        <name>substrate</name>
    </ligand>
</feature>
<evidence type="ECO:0000313" key="6">
    <source>
        <dbReference type="EMBL" id="QJW95790.1"/>
    </source>
</evidence>
<dbReference type="PANTHER" id="PTHR47572:SF4">
    <property type="entry name" value="LACTONASE DRP35"/>
    <property type="match status" value="1"/>
</dbReference>
<dbReference type="SUPFAM" id="SSF63829">
    <property type="entry name" value="Calcium-dependent phosphotriesterase"/>
    <property type="match status" value="1"/>
</dbReference>
<dbReference type="Pfam" id="PF08450">
    <property type="entry name" value="SGL"/>
    <property type="match status" value="1"/>
</dbReference>
<feature type="chain" id="PRO_5026959026" evidence="4">
    <location>
        <begin position="22"/>
        <end position="996"/>
    </location>
</feature>
<keyword evidence="3" id="KW-0479">Metal-binding</keyword>
<reference evidence="7" key="1">
    <citation type="submission" date="2020-05" db="EMBL/GenBank/DDBJ databases">
        <title>Frigoriglobus tundricola gen. nov., sp. nov., a psychrotolerant cellulolytic planctomycete of the family Gemmataceae with two divergent copies of 16S rRNA gene.</title>
        <authorList>
            <person name="Kulichevskaya I.S."/>
            <person name="Ivanova A.A."/>
            <person name="Naumoff D.G."/>
            <person name="Beletsky A.V."/>
            <person name="Rijpstra W.I.C."/>
            <person name="Sinninghe Damste J.S."/>
            <person name="Mardanov A.V."/>
            <person name="Ravin N.V."/>
            <person name="Dedysh S.N."/>
        </authorList>
    </citation>
    <scope>NUCLEOTIDE SEQUENCE [LARGE SCALE GENOMIC DNA]</scope>
    <source>
        <strain evidence="7">PL17</strain>
    </source>
</reference>
<gene>
    <name evidence="6" type="ORF">FTUN_3344</name>
</gene>
<accession>A0A6M5YQU6</accession>
<feature type="binding site" evidence="3">
    <location>
        <position position="905"/>
    </location>
    <ligand>
        <name>a divalent metal cation</name>
        <dbReference type="ChEBI" id="CHEBI:60240"/>
    </ligand>
</feature>
<dbReference type="RefSeq" id="WP_171471506.1">
    <property type="nucleotide sequence ID" value="NZ_CP053452.2"/>
</dbReference>
<dbReference type="InterPro" id="IPR025890">
    <property type="entry name" value="Abhydrolase_bac"/>
</dbReference>
<evidence type="ECO:0000259" key="5">
    <source>
        <dbReference type="Pfam" id="PF08450"/>
    </source>
</evidence>
<dbReference type="AlphaFoldDB" id="A0A6M5YQU6"/>
<sequence>MSRVVALAFSALFVAVPVSPAADEVPPAKQYQAFVLKRAAELRKNDRAPTSAEEWQKRDAELRKNLLAAWGGFPEKPCALDPVQHGDPLKRDGYTVEKLTFQTRPGVRMTANLYIPDAAKKQPAPAILMVHGHWKGAKQDPVVQSRCIGAAKLGFVVLCVDAFGAGERGVGTALGEYHGDMTAATLLPLGTPLSGLQVYENMRAVDYLETRPEVDKSKIGITGASGGGNQTMYAGAWDKRFKCVVPVCSVGNYQAYLQAACCMCEVVPGALTFTEEWAVLALTAPRALMVVSATKDAFQFSVGEAKKSLALTAPVYKLLGKPDHLQHAIFESPHDYSKAMREAMYGFMTLHLKGEGKGDPVPEPKFETEKPEDLRCFPGDTRPKDFTTIPKFAAQEGRKLIAAKPVPLSKEQWNREGDVRRTALGRIVHGPSSVNIDRRLGGGVLTIGPEDGVTLNGRVDAGAPSAPVVVLLNLEGAAAAQKSDLYHLLKGAGATVVTFDLRGTGTLAAAGERVGRAPDHNSAEWALWLGRPLLEQWRTDAQRVLLVLRDEGGLKDVTVVGQGPAGLLALCVAAADGTEKRIARVAAVDTLASFVTDEPLANQRLGTLAPGILRDVGDVGHIAALCAPKRLVIAGGVSGGGKALKPDELATAYAPASAAFKLLGKEKDFVITTPAAVLKELGLVAADAKDEPIFEPGAKLVPLSAEGAGGEGPAWDPKFGVFTSGEKGIHQLTPTGEKTIWREKAGTNGLLFDRDGNLVCCEPVSRSVSRIDRTGKRTVLTDRFGGKKYNQPNDLTIDSKNRIYFSDPRYGPRSDMQQKDEKGNTIEGVYRIDPDGTVSRVIGREVERANGVLVSPDDKYLFVADNNNDTGGARKLYRFDLKADGRVDLKSQKLLHDWGKGRGPDGVKQDSKGRLYVAGGLNKPNPPAEPAPDVKGGIYVIDPESGKLLAFVAVPTDEVTNCAFGGDDLKTLYITGGGTLYSIRTTAPGRVIWPKK</sequence>
<feature type="binding site" evidence="3">
    <location>
        <position position="711"/>
    </location>
    <ligand>
        <name>a divalent metal cation</name>
        <dbReference type="ChEBI" id="CHEBI:60240"/>
    </ligand>
</feature>
<dbReference type="Pfam" id="PF12715">
    <property type="entry name" value="Abhydrolase_7"/>
    <property type="match status" value="1"/>
</dbReference>
<dbReference type="GO" id="GO:0046872">
    <property type="term" value="F:metal ion binding"/>
    <property type="evidence" value="ECO:0007669"/>
    <property type="project" value="UniProtKB-KW"/>
</dbReference>
<dbReference type="KEGG" id="ftj:FTUN_3344"/>
<dbReference type="InterPro" id="IPR013658">
    <property type="entry name" value="SGL"/>
</dbReference>
<name>A0A6M5YQU6_9BACT</name>
<dbReference type="PANTHER" id="PTHR47572">
    <property type="entry name" value="LIPOPROTEIN-RELATED"/>
    <property type="match status" value="1"/>
</dbReference>
<evidence type="ECO:0000256" key="2">
    <source>
        <dbReference type="PIRSR" id="PIRSR605511-1"/>
    </source>
</evidence>
<feature type="signal peptide" evidence="4">
    <location>
        <begin position="1"/>
        <end position="21"/>
    </location>
</feature>
<dbReference type="Proteomes" id="UP000503447">
    <property type="component" value="Chromosome"/>
</dbReference>
<organism evidence="6 7">
    <name type="scientific">Frigoriglobus tundricola</name>
    <dbReference type="NCBI Taxonomy" id="2774151"/>
    <lineage>
        <taxon>Bacteria</taxon>
        <taxon>Pseudomonadati</taxon>
        <taxon>Planctomycetota</taxon>
        <taxon>Planctomycetia</taxon>
        <taxon>Gemmatales</taxon>
        <taxon>Gemmataceae</taxon>
        <taxon>Frigoriglobus</taxon>
    </lineage>
</organism>
<evidence type="ECO:0000313" key="7">
    <source>
        <dbReference type="Proteomes" id="UP000503447"/>
    </source>
</evidence>
<feature type="binding site" evidence="3">
    <location>
        <position position="850"/>
    </location>
    <ligand>
        <name>a divalent metal cation</name>
        <dbReference type="ChEBI" id="CHEBI:60240"/>
    </ligand>
</feature>
<dbReference type="EMBL" id="CP053452">
    <property type="protein sequence ID" value="QJW95790.1"/>
    <property type="molecule type" value="Genomic_DNA"/>
</dbReference>
<evidence type="ECO:0000256" key="3">
    <source>
        <dbReference type="PIRSR" id="PIRSR605511-2"/>
    </source>
</evidence>
<feature type="active site" description="Proton donor/acceptor" evidence="2">
    <location>
        <position position="905"/>
    </location>
</feature>
<keyword evidence="1 6" id="KW-0378">Hydrolase</keyword>
<keyword evidence="7" id="KW-1185">Reference proteome</keyword>
<evidence type="ECO:0000256" key="4">
    <source>
        <dbReference type="SAM" id="SignalP"/>
    </source>
</evidence>
<dbReference type="InterPro" id="IPR051262">
    <property type="entry name" value="SMP-30/CGR1_Lactonase"/>
</dbReference>